<dbReference type="Proteomes" id="UP000095765">
    <property type="component" value="Unassembled WGS sequence"/>
</dbReference>
<dbReference type="EMBL" id="NFKP01000012">
    <property type="protein sequence ID" value="OUP69038.1"/>
    <property type="molecule type" value="Genomic_DNA"/>
</dbReference>
<feature type="domain" description="ChrB N-terminal" evidence="1">
    <location>
        <begin position="21"/>
        <end position="160"/>
    </location>
</feature>
<accession>A0A174R1Z2</accession>
<dbReference type="EMBL" id="QVME01000006">
    <property type="protein sequence ID" value="RGE66961.1"/>
    <property type="molecule type" value="Genomic_DNA"/>
</dbReference>
<proteinExistence type="predicted"/>
<evidence type="ECO:0000313" key="4">
    <source>
        <dbReference type="EMBL" id="RGE66961.1"/>
    </source>
</evidence>
<gene>
    <name evidence="3" type="ORF">B5F11_10440</name>
    <name evidence="4" type="ORF">DXC40_12050</name>
    <name evidence="2" type="ORF">ERS852551_01976</name>
</gene>
<reference evidence="6" key="2">
    <citation type="submission" date="2017-04" db="EMBL/GenBank/DDBJ databases">
        <title>Function of individual gut microbiota members based on whole genome sequencing of pure cultures obtained from chicken caecum.</title>
        <authorList>
            <person name="Medvecky M."/>
            <person name="Cejkova D."/>
            <person name="Polansky O."/>
            <person name="Karasova D."/>
            <person name="Kubasova T."/>
            <person name="Cizek A."/>
            <person name="Rychlik I."/>
        </authorList>
    </citation>
    <scope>NUCLEOTIDE SEQUENCE [LARGE SCALE GENOMIC DNA]</scope>
    <source>
        <strain evidence="6">An175</strain>
    </source>
</reference>
<organism evidence="2 5">
    <name type="scientific">Anaerotruncus colihominis</name>
    <dbReference type="NCBI Taxonomy" id="169435"/>
    <lineage>
        <taxon>Bacteria</taxon>
        <taxon>Bacillati</taxon>
        <taxon>Bacillota</taxon>
        <taxon>Clostridia</taxon>
        <taxon>Eubacteriales</taxon>
        <taxon>Oscillospiraceae</taxon>
        <taxon>Anaerotruncus</taxon>
    </lineage>
</organism>
<evidence type="ECO:0000313" key="6">
    <source>
        <dbReference type="Proteomes" id="UP000196386"/>
    </source>
</evidence>
<dbReference type="AlphaFoldDB" id="A0A174R1Z2"/>
<evidence type="ECO:0000259" key="1">
    <source>
        <dbReference type="Pfam" id="PF20229"/>
    </source>
</evidence>
<dbReference type="OrthoDB" id="9784302at2"/>
<dbReference type="Pfam" id="PF20229">
    <property type="entry name" value="ChrB_N"/>
    <property type="match status" value="1"/>
</dbReference>
<dbReference type="RefSeq" id="WP_006875028.1">
    <property type="nucleotide sequence ID" value="NZ_CABIWA010000014.1"/>
</dbReference>
<reference evidence="4 7" key="4">
    <citation type="submission" date="2018-08" db="EMBL/GenBank/DDBJ databases">
        <title>A genome reference for cultivated species of the human gut microbiota.</title>
        <authorList>
            <person name="Zou Y."/>
            <person name="Xue W."/>
            <person name="Luo G."/>
        </authorList>
    </citation>
    <scope>NUCLEOTIDE SEQUENCE [LARGE SCALE GENOMIC DNA]</scope>
    <source>
        <strain evidence="4 7">TF05-12AC</strain>
    </source>
</reference>
<dbReference type="EMBL" id="CZBE01000012">
    <property type="protein sequence ID" value="CUP79472.1"/>
    <property type="molecule type" value="Genomic_DNA"/>
</dbReference>
<evidence type="ECO:0000313" key="5">
    <source>
        <dbReference type="Proteomes" id="UP000095765"/>
    </source>
</evidence>
<evidence type="ECO:0000313" key="7">
    <source>
        <dbReference type="Proteomes" id="UP000260828"/>
    </source>
</evidence>
<dbReference type="InterPro" id="IPR046858">
    <property type="entry name" value="ChrB_N"/>
</dbReference>
<reference evidence="3" key="3">
    <citation type="journal article" date="2018" name="BMC Genomics">
        <title>Whole genome sequencing and function prediction of 133 gut anaerobes isolated from chicken caecum in pure cultures.</title>
        <authorList>
            <person name="Medvecky M."/>
            <person name="Cejkova D."/>
            <person name="Polansky O."/>
            <person name="Karasova D."/>
            <person name="Kubasova T."/>
            <person name="Cizek A."/>
            <person name="Rychlik I."/>
        </authorList>
    </citation>
    <scope>NUCLEOTIDE SEQUENCE</scope>
    <source>
        <strain evidence="3">An175</strain>
    </source>
</reference>
<evidence type="ECO:0000313" key="3">
    <source>
        <dbReference type="EMBL" id="OUP69038.1"/>
    </source>
</evidence>
<evidence type="ECO:0000313" key="2">
    <source>
        <dbReference type="EMBL" id="CUP79472.1"/>
    </source>
</evidence>
<dbReference type="Proteomes" id="UP000260828">
    <property type="component" value="Unassembled WGS sequence"/>
</dbReference>
<sequence>MQRTVWLAISYNVPIKPSKARVYVWRKLKEIGAEYFKQGVALLPNTAQSMQQFTALAQKIRQMGGEASIVELRFTDPADELQMTARFKKQVDDEYTELLADCANVLLMLKRPNQPLTAEETEKIRQVVKRYRKTHSRDFFKASAAGEIEAGINEIIDSVRGVAADFGKQLRRLMDT</sequence>
<reference evidence="2 5" key="1">
    <citation type="submission" date="2015-09" db="EMBL/GenBank/DDBJ databases">
        <authorList>
            <consortium name="Pathogen Informatics"/>
        </authorList>
    </citation>
    <scope>NUCLEOTIDE SEQUENCE [LARGE SCALE GENOMIC DNA]</scope>
    <source>
        <strain evidence="2 5">2789STDY5834939</strain>
    </source>
</reference>
<name>A0A174R1Z2_9FIRM</name>
<dbReference type="Proteomes" id="UP000196386">
    <property type="component" value="Unassembled WGS sequence"/>
</dbReference>
<protein>
    <submittedName>
        <fullName evidence="2">Uncharacterized conserved protein</fullName>
    </submittedName>
</protein>
<dbReference type="GeneID" id="72463947"/>